<evidence type="ECO:0000313" key="2">
    <source>
        <dbReference type="Proteomes" id="UP000235145"/>
    </source>
</evidence>
<organism evidence="1 2">
    <name type="scientific">Lactuca sativa</name>
    <name type="common">Garden lettuce</name>
    <dbReference type="NCBI Taxonomy" id="4236"/>
    <lineage>
        <taxon>Eukaryota</taxon>
        <taxon>Viridiplantae</taxon>
        <taxon>Streptophyta</taxon>
        <taxon>Embryophyta</taxon>
        <taxon>Tracheophyta</taxon>
        <taxon>Spermatophyta</taxon>
        <taxon>Magnoliopsida</taxon>
        <taxon>eudicotyledons</taxon>
        <taxon>Gunneridae</taxon>
        <taxon>Pentapetalae</taxon>
        <taxon>asterids</taxon>
        <taxon>campanulids</taxon>
        <taxon>Asterales</taxon>
        <taxon>Asteraceae</taxon>
        <taxon>Cichorioideae</taxon>
        <taxon>Cichorieae</taxon>
        <taxon>Lactucinae</taxon>
        <taxon>Lactuca</taxon>
    </lineage>
</organism>
<protein>
    <submittedName>
        <fullName evidence="1">Uncharacterized protein</fullName>
    </submittedName>
</protein>
<name>A0A9R1XKZ0_LACSA</name>
<dbReference type="AlphaFoldDB" id="A0A9R1XKZ0"/>
<dbReference type="EMBL" id="NBSK02000003">
    <property type="protein sequence ID" value="KAJ0218635.1"/>
    <property type="molecule type" value="Genomic_DNA"/>
</dbReference>
<evidence type="ECO:0000313" key="1">
    <source>
        <dbReference type="EMBL" id="KAJ0218635.1"/>
    </source>
</evidence>
<sequence length="129" mass="15379">MILEEEEEEQEKEVVSSEYETYSKEEKMGMAMVKLVFDTQSECDTIIVLETIHKDLQIQKNLEVVANTAEIEADNKLNETEEYKARKPREYTRIKIDREDRDEILRKGKRLKKLGICLRKREENGRERI</sequence>
<keyword evidence="2" id="KW-1185">Reference proteome</keyword>
<proteinExistence type="predicted"/>
<accession>A0A9R1XKZ0</accession>
<reference evidence="1 2" key="1">
    <citation type="journal article" date="2017" name="Nat. Commun.">
        <title>Genome assembly with in vitro proximity ligation data and whole-genome triplication in lettuce.</title>
        <authorList>
            <person name="Reyes-Chin-Wo S."/>
            <person name="Wang Z."/>
            <person name="Yang X."/>
            <person name="Kozik A."/>
            <person name="Arikit S."/>
            <person name="Song C."/>
            <person name="Xia L."/>
            <person name="Froenicke L."/>
            <person name="Lavelle D.O."/>
            <person name="Truco M.J."/>
            <person name="Xia R."/>
            <person name="Zhu S."/>
            <person name="Xu C."/>
            <person name="Xu H."/>
            <person name="Xu X."/>
            <person name="Cox K."/>
            <person name="Korf I."/>
            <person name="Meyers B.C."/>
            <person name="Michelmore R.W."/>
        </authorList>
    </citation>
    <scope>NUCLEOTIDE SEQUENCE [LARGE SCALE GENOMIC DNA]</scope>
    <source>
        <strain evidence="2">cv. Salinas</strain>
        <tissue evidence="1">Seedlings</tissue>
    </source>
</reference>
<gene>
    <name evidence="1" type="ORF">LSAT_V11C300144040</name>
</gene>
<comment type="caution">
    <text evidence="1">The sequence shown here is derived from an EMBL/GenBank/DDBJ whole genome shotgun (WGS) entry which is preliminary data.</text>
</comment>
<dbReference type="Proteomes" id="UP000235145">
    <property type="component" value="Unassembled WGS sequence"/>
</dbReference>